<dbReference type="Proteomes" id="UP000054653">
    <property type="component" value="Unassembled WGS sequence"/>
</dbReference>
<sequence length="62" mass="6452">MGIHGNVDAAYGPILNRLNFTSTSSTSTESPTSSTSTSTSTSTKASASAGAIIFGWLFFRFL</sequence>
<organism evidence="2 3">
    <name type="scientific">Trichinella britovi</name>
    <name type="common">Parasitic roundworm</name>
    <dbReference type="NCBI Taxonomy" id="45882"/>
    <lineage>
        <taxon>Eukaryota</taxon>
        <taxon>Metazoa</taxon>
        <taxon>Ecdysozoa</taxon>
        <taxon>Nematoda</taxon>
        <taxon>Enoplea</taxon>
        <taxon>Dorylaimia</taxon>
        <taxon>Trichinellida</taxon>
        <taxon>Trichinellidae</taxon>
        <taxon>Trichinella</taxon>
    </lineage>
</organism>
<protein>
    <submittedName>
        <fullName evidence="2">Uncharacterized protein</fullName>
    </submittedName>
</protein>
<evidence type="ECO:0000256" key="1">
    <source>
        <dbReference type="SAM" id="MobiDB-lite"/>
    </source>
</evidence>
<feature type="region of interest" description="Disordered" evidence="1">
    <location>
        <begin position="22"/>
        <end position="46"/>
    </location>
</feature>
<accession>A0A0V1C8U4</accession>
<comment type="caution">
    <text evidence="2">The sequence shown here is derived from an EMBL/GenBank/DDBJ whole genome shotgun (WGS) entry which is preliminary data.</text>
</comment>
<dbReference type="AlphaFoldDB" id="A0A0V1C8U4"/>
<name>A0A0V1C8U4_TRIBR</name>
<reference evidence="2 3" key="1">
    <citation type="submission" date="2015-01" db="EMBL/GenBank/DDBJ databases">
        <title>Evolution of Trichinella species and genotypes.</title>
        <authorList>
            <person name="Korhonen P.K."/>
            <person name="Edoardo P."/>
            <person name="Giuseppe L.R."/>
            <person name="Gasser R.B."/>
        </authorList>
    </citation>
    <scope>NUCLEOTIDE SEQUENCE [LARGE SCALE GENOMIC DNA]</scope>
    <source>
        <strain evidence="2">ISS120</strain>
    </source>
</reference>
<keyword evidence="3" id="KW-1185">Reference proteome</keyword>
<proteinExistence type="predicted"/>
<evidence type="ECO:0000313" key="2">
    <source>
        <dbReference type="EMBL" id="KRY45480.1"/>
    </source>
</evidence>
<gene>
    <name evidence="2" type="ORF">T03_6179</name>
</gene>
<evidence type="ECO:0000313" key="3">
    <source>
        <dbReference type="Proteomes" id="UP000054653"/>
    </source>
</evidence>
<dbReference type="EMBL" id="JYDI01000356">
    <property type="protein sequence ID" value="KRY45480.1"/>
    <property type="molecule type" value="Genomic_DNA"/>
</dbReference>